<gene>
    <name evidence="1" type="ORF">MIND_00158500</name>
</gene>
<reference evidence="1" key="1">
    <citation type="submission" date="2020-05" db="EMBL/GenBank/DDBJ databases">
        <title>Mycena genomes resolve the evolution of fungal bioluminescence.</title>
        <authorList>
            <person name="Tsai I.J."/>
        </authorList>
    </citation>
    <scope>NUCLEOTIDE SEQUENCE</scope>
    <source>
        <strain evidence="1">171206Taipei</strain>
    </source>
</reference>
<dbReference type="CDD" id="cd11296">
    <property type="entry name" value="O-FucT_like"/>
    <property type="match status" value="1"/>
</dbReference>
<dbReference type="RefSeq" id="XP_037226420.1">
    <property type="nucleotide sequence ID" value="XM_037358510.1"/>
</dbReference>
<organism evidence="1 2">
    <name type="scientific">Mycena indigotica</name>
    <dbReference type="NCBI Taxonomy" id="2126181"/>
    <lineage>
        <taxon>Eukaryota</taxon>
        <taxon>Fungi</taxon>
        <taxon>Dikarya</taxon>
        <taxon>Basidiomycota</taxon>
        <taxon>Agaricomycotina</taxon>
        <taxon>Agaricomycetes</taxon>
        <taxon>Agaricomycetidae</taxon>
        <taxon>Agaricales</taxon>
        <taxon>Marasmiineae</taxon>
        <taxon>Mycenaceae</taxon>
        <taxon>Mycena</taxon>
    </lineage>
</organism>
<keyword evidence="2" id="KW-1185">Reference proteome</keyword>
<dbReference type="Gene3D" id="3.40.50.11350">
    <property type="match status" value="1"/>
</dbReference>
<comment type="caution">
    <text evidence="1">The sequence shown here is derived from an EMBL/GenBank/DDBJ whole genome shotgun (WGS) entry which is preliminary data.</text>
</comment>
<sequence>MASSLTLNRYLSSRWGRISVGATALGLLWLLAHQGYGTSLYLGSSEALPPGPPFDFGPMKADPQAQELGFPSYEDIWQFERKLGQHFQPNRFTEPHPRPRYLFVRDIDPGSGWNNVMQEFLLHAHLATLSDRSMVFHPFTPRDHAPLPDTLPSGDRHHIRIPLNAIISGASTGAPLLPDASDRMIRRAVSIEYFNAVCGEQRKEIGYNDVMHGFAMDDEREGDERMMRWAKKLKNMEDRCVVVTGGSIFPWWFTGGFKVLSIWPAYSNGSTLREFAWSPLVTKTIHDHYHLLTPPSPPPAIPPYLQPSSSPPARHSYNAFHPLRADAAPIPGLLAIHVRRGDYEGHCHFLADVGSEYTTFDKFGTPGIKVPPEAGTGYPGDPNAGPEAGFIGSAIPKGYKYPALPDYLSVPKGEGKKEAALAHCWPSVAQITKRANDIRKGASESRWGLSKPQELRSVYISTNGKEDWVKELADALKKDGWERVASSLDLASGGKMSREALTVSQAVDQGIMGAAESFIGVGFSSMTGNVVQVRLGGGREPGSIHFW</sequence>
<accession>A0A8H6WG30</accession>
<dbReference type="AlphaFoldDB" id="A0A8H6WG30"/>
<dbReference type="Proteomes" id="UP000636479">
    <property type="component" value="Unassembled WGS sequence"/>
</dbReference>
<protein>
    <submittedName>
        <fullName evidence="1">SH3 and PX-domain-containing 3</fullName>
    </submittedName>
</protein>
<evidence type="ECO:0000313" key="1">
    <source>
        <dbReference type="EMBL" id="KAF7316397.1"/>
    </source>
</evidence>
<dbReference type="OrthoDB" id="2559662at2759"/>
<dbReference type="EMBL" id="JACAZF010000001">
    <property type="protein sequence ID" value="KAF7316397.1"/>
    <property type="molecule type" value="Genomic_DNA"/>
</dbReference>
<dbReference type="GeneID" id="59341026"/>
<name>A0A8H6WG30_9AGAR</name>
<proteinExistence type="predicted"/>
<evidence type="ECO:0000313" key="2">
    <source>
        <dbReference type="Proteomes" id="UP000636479"/>
    </source>
</evidence>